<dbReference type="PANTHER" id="PTHR24305:SF232">
    <property type="entry name" value="P450, PUTATIVE (EUROFUNG)-RELATED"/>
    <property type="match status" value="1"/>
</dbReference>
<gene>
    <name evidence="5" type="ORF">DM02DRAFT_662854</name>
</gene>
<dbReference type="Gene3D" id="1.10.630.10">
    <property type="entry name" value="Cytochrome P450"/>
    <property type="match status" value="1"/>
</dbReference>
<evidence type="ECO:0000256" key="3">
    <source>
        <dbReference type="ARBA" id="ARBA00022723"/>
    </source>
</evidence>
<evidence type="ECO:0000256" key="2">
    <source>
        <dbReference type="ARBA" id="ARBA00010617"/>
    </source>
</evidence>
<keyword evidence="3" id="KW-0479">Metal-binding</keyword>
<accession>A0A2V1D3B6</accession>
<dbReference type="Proteomes" id="UP000244855">
    <property type="component" value="Unassembled WGS sequence"/>
</dbReference>
<dbReference type="SUPFAM" id="SSF48264">
    <property type="entry name" value="Cytochrome P450"/>
    <property type="match status" value="1"/>
</dbReference>
<dbReference type="GO" id="GO:0016705">
    <property type="term" value="F:oxidoreductase activity, acting on paired donors, with incorporation or reduction of molecular oxygen"/>
    <property type="evidence" value="ECO:0007669"/>
    <property type="project" value="InterPro"/>
</dbReference>
<dbReference type="OrthoDB" id="3934656at2759"/>
<organism evidence="5 6">
    <name type="scientific">Periconia macrospinosa</name>
    <dbReference type="NCBI Taxonomy" id="97972"/>
    <lineage>
        <taxon>Eukaryota</taxon>
        <taxon>Fungi</taxon>
        <taxon>Dikarya</taxon>
        <taxon>Ascomycota</taxon>
        <taxon>Pezizomycotina</taxon>
        <taxon>Dothideomycetes</taxon>
        <taxon>Pleosporomycetidae</taxon>
        <taxon>Pleosporales</taxon>
        <taxon>Massarineae</taxon>
        <taxon>Periconiaceae</taxon>
        <taxon>Periconia</taxon>
    </lineage>
</organism>
<keyword evidence="6" id="KW-1185">Reference proteome</keyword>
<dbReference type="GO" id="GO:0004497">
    <property type="term" value="F:monooxygenase activity"/>
    <property type="evidence" value="ECO:0007669"/>
    <property type="project" value="InterPro"/>
</dbReference>
<proteinExistence type="inferred from homology"/>
<dbReference type="EMBL" id="KZ805671">
    <property type="protein sequence ID" value="PVH92537.1"/>
    <property type="molecule type" value="Genomic_DNA"/>
</dbReference>
<dbReference type="GO" id="GO:0005506">
    <property type="term" value="F:iron ion binding"/>
    <property type="evidence" value="ECO:0007669"/>
    <property type="project" value="InterPro"/>
</dbReference>
<evidence type="ECO:0008006" key="7">
    <source>
        <dbReference type="Google" id="ProtNLM"/>
    </source>
</evidence>
<sequence length="144" mass="16660">MSLIYEGQRMDSIFIERDPQAHKTLKGPVAQLFSMTNMRNFEVYADECTKIFTDAMRDLQGQAVDFADWLQWYAFDTIGNITFQLPFGFMENRQECELQEAASSRAEWQAGVAPMELPFCLLRRTGHAGVYARDCKTDIFHEIK</sequence>
<comment type="cofactor">
    <cofactor evidence="1">
        <name>heme</name>
        <dbReference type="ChEBI" id="CHEBI:30413"/>
    </cofactor>
</comment>
<evidence type="ECO:0000256" key="1">
    <source>
        <dbReference type="ARBA" id="ARBA00001971"/>
    </source>
</evidence>
<evidence type="ECO:0000313" key="6">
    <source>
        <dbReference type="Proteomes" id="UP000244855"/>
    </source>
</evidence>
<dbReference type="GO" id="GO:0020037">
    <property type="term" value="F:heme binding"/>
    <property type="evidence" value="ECO:0007669"/>
    <property type="project" value="InterPro"/>
</dbReference>
<dbReference type="AlphaFoldDB" id="A0A2V1D3B6"/>
<dbReference type="InterPro" id="IPR036396">
    <property type="entry name" value="Cyt_P450_sf"/>
</dbReference>
<evidence type="ECO:0000256" key="4">
    <source>
        <dbReference type="ARBA" id="ARBA00023004"/>
    </source>
</evidence>
<comment type="similarity">
    <text evidence="2">Belongs to the cytochrome P450 family.</text>
</comment>
<dbReference type="STRING" id="97972.A0A2V1D3B6"/>
<dbReference type="Pfam" id="PF00067">
    <property type="entry name" value="p450"/>
    <property type="match status" value="1"/>
</dbReference>
<name>A0A2V1D3B6_9PLEO</name>
<dbReference type="PANTHER" id="PTHR24305">
    <property type="entry name" value="CYTOCHROME P450"/>
    <property type="match status" value="1"/>
</dbReference>
<reference evidence="5 6" key="1">
    <citation type="journal article" date="2018" name="Sci. Rep.">
        <title>Comparative genomics provides insights into the lifestyle and reveals functional heterogeneity of dark septate endophytic fungi.</title>
        <authorList>
            <person name="Knapp D.G."/>
            <person name="Nemeth J.B."/>
            <person name="Barry K."/>
            <person name="Hainaut M."/>
            <person name="Henrissat B."/>
            <person name="Johnson J."/>
            <person name="Kuo A."/>
            <person name="Lim J.H.P."/>
            <person name="Lipzen A."/>
            <person name="Nolan M."/>
            <person name="Ohm R.A."/>
            <person name="Tamas L."/>
            <person name="Grigoriev I.V."/>
            <person name="Spatafora J.W."/>
            <person name="Nagy L.G."/>
            <person name="Kovacs G.M."/>
        </authorList>
    </citation>
    <scope>NUCLEOTIDE SEQUENCE [LARGE SCALE GENOMIC DNA]</scope>
    <source>
        <strain evidence="5 6">DSE2036</strain>
    </source>
</reference>
<evidence type="ECO:0000313" key="5">
    <source>
        <dbReference type="EMBL" id="PVH92537.1"/>
    </source>
</evidence>
<keyword evidence="4" id="KW-0408">Iron</keyword>
<protein>
    <recommendedName>
        <fullName evidence="7">Cytochrome P450</fullName>
    </recommendedName>
</protein>
<dbReference type="InterPro" id="IPR050121">
    <property type="entry name" value="Cytochrome_P450_monoxygenase"/>
</dbReference>
<dbReference type="InterPro" id="IPR001128">
    <property type="entry name" value="Cyt_P450"/>
</dbReference>